<dbReference type="OrthoDB" id="9807853at2"/>
<dbReference type="EMBL" id="AP022345">
    <property type="protein sequence ID" value="BBU69453.1"/>
    <property type="molecule type" value="Genomic_DNA"/>
</dbReference>
<dbReference type="GO" id="GO:0005524">
    <property type="term" value="F:ATP binding"/>
    <property type="evidence" value="ECO:0007669"/>
    <property type="project" value="UniProtKB-KW"/>
</dbReference>
<keyword evidence="3" id="KW-0677">Repeat</keyword>
<dbReference type="PANTHER" id="PTHR13504:SF34">
    <property type="entry name" value="PROTEIN ADENYLYLTRANSFERASE FICD"/>
    <property type="match status" value="1"/>
</dbReference>
<evidence type="ECO:0000256" key="8">
    <source>
        <dbReference type="ARBA" id="ARBA00023136"/>
    </source>
</evidence>
<protein>
    <submittedName>
        <fullName evidence="9">Uncharacterized protein</fullName>
    </submittedName>
</protein>
<reference evidence="10" key="1">
    <citation type="submission" date="2020-01" db="EMBL/GenBank/DDBJ databases">
        <title>Phosphoaccumulans saitamaens gen. nov., sp. nov., a polyphosphate accumulating bacterium isolated from surface river water.</title>
        <authorList>
            <person name="Watanabe K."/>
            <person name="Suda W."/>
        </authorList>
    </citation>
    <scope>NUCLEOTIDE SEQUENCE [LARGE SCALE GENOMIC DNA]</scope>
    <source>
        <strain evidence="10">ICHIAU1</strain>
    </source>
</reference>
<dbReference type="InterPro" id="IPR003812">
    <property type="entry name" value="Fido"/>
</dbReference>
<keyword evidence="10" id="KW-1185">Reference proteome</keyword>
<dbReference type="Pfam" id="PF02661">
    <property type="entry name" value="Fic"/>
    <property type="match status" value="1"/>
</dbReference>
<evidence type="ECO:0000256" key="7">
    <source>
        <dbReference type="ARBA" id="ARBA00022989"/>
    </source>
</evidence>
<dbReference type="PANTHER" id="PTHR13504">
    <property type="entry name" value="FIDO DOMAIN-CONTAINING PROTEIN DDB_G0283145"/>
    <property type="match status" value="1"/>
</dbReference>
<keyword evidence="2" id="KW-0812">Transmembrane</keyword>
<dbReference type="SUPFAM" id="SSF140931">
    <property type="entry name" value="Fic-like"/>
    <property type="match status" value="1"/>
</dbReference>
<dbReference type="InterPro" id="IPR040198">
    <property type="entry name" value="Fido_containing"/>
</dbReference>
<keyword evidence="6" id="KW-0067">ATP-binding</keyword>
<comment type="subcellular location">
    <subcellularLocation>
        <location evidence="1">Membrane</location>
        <topology evidence="1">Single-pass membrane protein</topology>
    </subcellularLocation>
</comment>
<dbReference type="RefSeq" id="WP_162049839.1">
    <property type="nucleotide sequence ID" value="NZ_AP019011.1"/>
</dbReference>
<evidence type="ECO:0000256" key="1">
    <source>
        <dbReference type="ARBA" id="ARBA00004167"/>
    </source>
</evidence>
<dbReference type="Proteomes" id="UP000463961">
    <property type="component" value="Chromosome"/>
</dbReference>
<name>A0A679I983_9RHOO</name>
<dbReference type="PROSITE" id="PS51459">
    <property type="entry name" value="FIDO"/>
    <property type="match status" value="1"/>
</dbReference>
<evidence type="ECO:0000313" key="9">
    <source>
        <dbReference type="EMBL" id="BBU69453.1"/>
    </source>
</evidence>
<proteinExistence type="predicted"/>
<evidence type="ECO:0000256" key="3">
    <source>
        <dbReference type="ARBA" id="ARBA00022737"/>
    </source>
</evidence>
<keyword evidence="5" id="KW-0802">TPR repeat</keyword>
<evidence type="ECO:0000313" key="10">
    <source>
        <dbReference type="Proteomes" id="UP000463961"/>
    </source>
</evidence>
<dbReference type="GO" id="GO:0016020">
    <property type="term" value="C:membrane"/>
    <property type="evidence" value="ECO:0007669"/>
    <property type="project" value="UniProtKB-SubCell"/>
</dbReference>
<keyword evidence="7" id="KW-1133">Transmembrane helix</keyword>
<accession>A0A679I983</accession>
<keyword evidence="4" id="KW-0547">Nucleotide-binding</keyword>
<evidence type="ECO:0000256" key="2">
    <source>
        <dbReference type="ARBA" id="ARBA00022692"/>
    </source>
</evidence>
<dbReference type="Gene3D" id="1.10.3290.10">
    <property type="entry name" value="Fido-like domain"/>
    <property type="match status" value="1"/>
</dbReference>
<sequence>MDQLIDFVSQFPQGISAGEIESQLKLGRSTLNRRLRAALASGDLIAVGNGPARRYQPADALVALKAYFNKPHTERPLAPFKELLLESTPALSDAALTELHDLPTYKPGKRELGKFLIDFACASSVLEGGTYSLLDTQALIDYGEKSAGKPLADAFLVLNHKEALEYLYDHLDLSAIYQVQDLLTNDHNLPELQDAPHFLPANQRGKVREFTDVDIRLSAYMPPFRPGTTYLQECLDRIIETARSLMPVQAAFYLLTRIPYLQPFQDGNKRTSRAMCNVPLLQAGLPPISFVDFAKQDYIISMLAFYELGDVRLAERCFVAAYKKSIARLVK</sequence>
<evidence type="ECO:0000256" key="5">
    <source>
        <dbReference type="ARBA" id="ARBA00022803"/>
    </source>
</evidence>
<gene>
    <name evidence="9" type="ORF">ICHIAU1_17360</name>
</gene>
<organism evidence="9 10">
    <name type="scientific">Fluviibacter phosphoraccumulans</name>
    <dbReference type="NCBI Taxonomy" id="1751046"/>
    <lineage>
        <taxon>Bacteria</taxon>
        <taxon>Pseudomonadati</taxon>
        <taxon>Pseudomonadota</taxon>
        <taxon>Betaproteobacteria</taxon>
        <taxon>Rhodocyclales</taxon>
        <taxon>Fluviibacteraceae</taxon>
        <taxon>Fluviibacter</taxon>
    </lineage>
</organism>
<dbReference type="AlphaFoldDB" id="A0A679I983"/>
<keyword evidence="8" id="KW-0472">Membrane</keyword>
<evidence type="ECO:0000256" key="6">
    <source>
        <dbReference type="ARBA" id="ARBA00022840"/>
    </source>
</evidence>
<dbReference type="InterPro" id="IPR036597">
    <property type="entry name" value="Fido-like_dom_sf"/>
</dbReference>
<evidence type="ECO:0000256" key="4">
    <source>
        <dbReference type="ARBA" id="ARBA00022741"/>
    </source>
</evidence>